<name>A0A421NYS3_9MOLU</name>
<evidence type="ECO:0000256" key="4">
    <source>
        <dbReference type="ARBA" id="ARBA00004679"/>
    </source>
</evidence>
<dbReference type="GO" id="GO:0005945">
    <property type="term" value="C:6-phosphofructokinase complex"/>
    <property type="evidence" value="ECO:0007669"/>
    <property type="project" value="TreeGrafter"/>
</dbReference>
<comment type="caution">
    <text evidence="19">The sequence shown here is derived from an EMBL/GenBank/DDBJ whole genome shotgun (WGS) entry which is preliminary data.</text>
</comment>
<dbReference type="GO" id="GO:0030388">
    <property type="term" value="P:fructose 1,6-bisphosphate metabolic process"/>
    <property type="evidence" value="ECO:0007669"/>
    <property type="project" value="TreeGrafter"/>
</dbReference>
<dbReference type="InterPro" id="IPR012003">
    <property type="entry name" value="ATP_PFK_prok-type"/>
</dbReference>
<comment type="subcellular location">
    <subcellularLocation>
        <location evidence="3">Cytoplasm</location>
    </subcellularLocation>
</comment>
<keyword evidence="20" id="KW-1185">Reference proteome</keyword>
<dbReference type="GO" id="GO:0006002">
    <property type="term" value="P:fructose 6-phosphate metabolic process"/>
    <property type="evidence" value="ECO:0007669"/>
    <property type="project" value="InterPro"/>
</dbReference>
<organism evidence="19 20">
    <name type="scientific">Candidatus Phytoplasma solani</name>
    <dbReference type="NCBI Taxonomy" id="69896"/>
    <lineage>
        <taxon>Bacteria</taxon>
        <taxon>Bacillati</taxon>
        <taxon>Mycoplasmatota</taxon>
        <taxon>Mollicutes</taxon>
        <taxon>Acholeplasmatales</taxon>
        <taxon>Acholeplasmataceae</taxon>
        <taxon>Candidatus Phytoplasma</taxon>
        <taxon>16SrXII (Stolbur group)</taxon>
    </lineage>
</organism>
<comment type="catalytic activity">
    <reaction evidence="17">
        <text>beta-D-fructose 6-phosphate + ATP = beta-D-fructose 1,6-bisphosphate + ADP + H(+)</text>
        <dbReference type="Rhea" id="RHEA:16109"/>
        <dbReference type="ChEBI" id="CHEBI:15378"/>
        <dbReference type="ChEBI" id="CHEBI:30616"/>
        <dbReference type="ChEBI" id="CHEBI:32966"/>
        <dbReference type="ChEBI" id="CHEBI:57634"/>
        <dbReference type="ChEBI" id="CHEBI:456216"/>
        <dbReference type="EC" id="2.7.1.11"/>
    </reaction>
</comment>
<evidence type="ECO:0000256" key="9">
    <source>
        <dbReference type="ARBA" id="ARBA00022723"/>
    </source>
</evidence>
<keyword evidence="10" id="KW-0547">Nucleotide-binding</keyword>
<keyword evidence="11 19" id="KW-0418">Kinase</keyword>
<dbReference type="GO" id="GO:0042802">
    <property type="term" value="F:identical protein binding"/>
    <property type="evidence" value="ECO:0007669"/>
    <property type="project" value="TreeGrafter"/>
</dbReference>
<sequence length="310" mass="34031">MKNKKEIKKIAVLTSGGDAPGMNAAIRAVVLEGNKQGFEVYGVKDGYLGLYKNEIQLLEPNSLPRIINISGTFLGTSRFIPFQQDLSIRQQCANNLKKLGIEKLVVIGGDGSYRGAMRLEEIGIKCVGLPATIDNDINETDFTIGFSTALSNVVDAIEKLRDTSISHRRCSIIEVMGRHKGDLALYGGVAAGVDLIITPENFLDKQKIFDKIKELNEKKQRHAIVVVTEHLFDVFSLAKEVELNSGFETRAQILGHIQRGGKPTAEDLVLAARMGSFAVQLLQKNISNCGVCLKGLKLLDVDFKEIFNSK</sequence>
<reference evidence="20" key="1">
    <citation type="submission" date="2016-11" db="EMBL/GenBank/DDBJ databases">
        <title>Genome sequence of Candidatus Phytoplasma solani strain SA-1.</title>
        <authorList>
            <person name="Haryono M."/>
            <person name="Samarzija I."/>
            <person name="Seruga Music M."/>
            <person name="Hogenhout S."/>
            <person name="Kuo C.-H."/>
        </authorList>
    </citation>
    <scope>NUCLEOTIDE SEQUENCE [LARGE SCALE GENOMIC DNA]</scope>
    <source>
        <strain evidence="20">SA-1</strain>
    </source>
</reference>
<keyword evidence="14" id="KW-0324">Glycolysis</keyword>
<keyword evidence="12" id="KW-0067">ATP-binding</keyword>
<evidence type="ECO:0000259" key="18">
    <source>
        <dbReference type="Pfam" id="PF00365"/>
    </source>
</evidence>
<dbReference type="PIRSF" id="PIRSF000532">
    <property type="entry name" value="ATP_PFK_prok"/>
    <property type="match status" value="1"/>
</dbReference>
<dbReference type="SUPFAM" id="SSF53784">
    <property type="entry name" value="Phosphofructokinase"/>
    <property type="match status" value="1"/>
</dbReference>
<evidence type="ECO:0000313" key="20">
    <source>
        <dbReference type="Proteomes" id="UP000283896"/>
    </source>
</evidence>
<evidence type="ECO:0000256" key="8">
    <source>
        <dbReference type="ARBA" id="ARBA00022679"/>
    </source>
</evidence>
<dbReference type="Proteomes" id="UP000283896">
    <property type="component" value="Unassembled WGS sequence"/>
</dbReference>
<dbReference type="NCBIfam" id="NF002872">
    <property type="entry name" value="PRK03202.1"/>
    <property type="match status" value="1"/>
</dbReference>
<dbReference type="PROSITE" id="PS00433">
    <property type="entry name" value="PHOSPHOFRUCTOKINASE"/>
    <property type="match status" value="1"/>
</dbReference>
<dbReference type="PRINTS" id="PR00476">
    <property type="entry name" value="PHFRCTKINASE"/>
</dbReference>
<proteinExistence type="inferred from homology"/>
<dbReference type="Gene3D" id="3.40.50.460">
    <property type="entry name" value="Phosphofructokinase domain"/>
    <property type="match status" value="1"/>
</dbReference>
<dbReference type="EC" id="2.7.1.11" evidence="5"/>
<comment type="pathway">
    <text evidence="4">Carbohydrate degradation; glycolysis; D-glyceraldehyde 3-phosphate and glycerone phosphate from D-glucose: step 3/4.</text>
</comment>
<evidence type="ECO:0000313" key="19">
    <source>
        <dbReference type="EMBL" id="RMI89169.1"/>
    </source>
</evidence>
<accession>A0A421NYS3</accession>
<evidence type="ECO:0000256" key="10">
    <source>
        <dbReference type="ARBA" id="ARBA00022741"/>
    </source>
</evidence>
<comment type="cofactor">
    <cofactor evidence="1">
        <name>Mg(2+)</name>
        <dbReference type="ChEBI" id="CHEBI:18420"/>
    </cofactor>
</comment>
<evidence type="ECO:0000256" key="16">
    <source>
        <dbReference type="ARBA" id="ARBA00038478"/>
    </source>
</evidence>
<dbReference type="AlphaFoldDB" id="A0A421NYS3"/>
<comment type="similarity">
    <text evidence="16">Belongs to the phosphofructokinase type A (PFKA) family.</text>
</comment>
<evidence type="ECO:0000256" key="14">
    <source>
        <dbReference type="ARBA" id="ARBA00023152"/>
    </source>
</evidence>
<dbReference type="FunFam" id="3.40.50.460:FF:000002">
    <property type="entry name" value="ATP-dependent 6-phosphofructokinase"/>
    <property type="match status" value="1"/>
</dbReference>
<keyword evidence="9" id="KW-0479">Metal-binding</keyword>
<evidence type="ECO:0000256" key="3">
    <source>
        <dbReference type="ARBA" id="ARBA00004496"/>
    </source>
</evidence>
<feature type="domain" description="Phosphofructokinase" evidence="18">
    <location>
        <begin position="9"/>
        <end position="282"/>
    </location>
</feature>
<evidence type="ECO:0000256" key="15">
    <source>
        <dbReference type="ARBA" id="ARBA00030818"/>
    </source>
</evidence>
<evidence type="ECO:0000256" key="17">
    <source>
        <dbReference type="ARBA" id="ARBA00048070"/>
    </source>
</evidence>
<gene>
    <name evidence="19" type="primary">pfkA</name>
    <name evidence="19" type="ORF">PSSA1_v1c0490</name>
</gene>
<dbReference type="InterPro" id="IPR000023">
    <property type="entry name" value="Phosphofructokinase_dom"/>
</dbReference>
<evidence type="ECO:0000256" key="1">
    <source>
        <dbReference type="ARBA" id="ARBA00001946"/>
    </source>
</evidence>
<dbReference type="RefSeq" id="WP_122225310.1">
    <property type="nucleotide sequence ID" value="NC_022588.1"/>
</dbReference>
<evidence type="ECO:0000256" key="13">
    <source>
        <dbReference type="ARBA" id="ARBA00022842"/>
    </source>
</evidence>
<dbReference type="InterPro" id="IPR035966">
    <property type="entry name" value="PKF_sf"/>
</dbReference>
<dbReference type="FunFam" id="3.40.50.450:FF:000001">
    <property type="entry name" value="ATP-dependent 6-phosphofructokinase"/>
    <property type="match status" value="1"/>
</dbReference>
<dbReference type="GO" id="GO:0046872">
    <property type="term" value="F:metal ion binding"/>
    <property type="evidence" value="ECO:0007669"/>
    <property type="project" value="UniProtKB-KW"/>
</dbReference>
<keyword evidence="8" id="KW-0808">Transferase</keyword>
<evidence type="ECO:0000256" key="5">
    <source>
        <dbReference type="ARBA" id="ARBA00012055"/>
    </source>
</evidence>
<evidence type="ECO:0000256" key="2">
    <source>
        <dbReference type="ARBA" id="ARBA00002659"/>
    </source>
</evidence>
<dbReference type="InterPro" id="IPR022953">
    <property type="entry name" value="ATP_PFK"/>
</dbReference>
<dbReference type="EMBL" id="MPBG01000001">
    <property type="protein sequence ID" value="RMI89169.1"/>
    <property type="molecule type" value="Genomic_DNA"/>
</dbReference>
<dbReference type="PANTHER" id="PTHR13697">
    <property type="entry name" value="PHOSPHOFRUCTOKINASE"/>
    <property type="match status" value="1"/>
</dbReference>
<comment type="function">
    <text evidence="2">Catalyzes the phosphorylation of D-fructose 6-phosphate to fructose 1,6-bisphosphate by ATP, the first committing step of glycolysis.</text>
</comment>
<dbReference type="GO" id="GO:0061621">
    <property type="term" value="P:canonical glycolysis"/>
    <property type="evidence" value="ECO:0007669"/>
    <property type="project" value="TreeGrafter"/>
</dbReference>
<dbReference type="Pfam" id="PF00365">
    <property type="entry name" value="PFK"/>
    <property type="match status" value="1"/>
</dbReference>
<dbReference type="GO" id="GO:0005524">
    <property type="term" value="F:ATP binding"/>
    <property type="evidence" value="ECO:0007669"/>
    <property type="project" value="UniProtKB-KW"/>
</dbReference>
<keyword evidence="6" id="KW-0963">Cytoplasm</keyword>
<protein>
    <recommendedName>
        <fullName evidence="5">6-phosphofructokinase</fullName>
        <ecNumber evidence="5">2.7.1.11</ecNumber>
    </recommendedName>
    <alternativeName>
        <fullName evidence="15">6-phosphofructokinase isozyme I</fullName>
    </alternativeName>
</protein>
<dbReference type="GO" id="GO:0016208">
    <property type="term" value="F:AMP binding"/>
    <property type="evidence" value="ECO:0007669"/>
    <property type="project" value="TreeGrafter"/>
</dbReference>
<dbReference type="GO" id="GO:0070095">
    <property type="term" value="F:fructose-6-phosphate binding"/>
    <property type="evidence" value="ECO:0007669"/>
    <property type="project" value="TreeGrafter"/>
</dbReference>
<dbReference type="GO" id="GO:0003872">
    <property type="term" value="F:6-phosphofructokinase activity"/>
    <property type="evidence" value="ECO:0007669"/>
    <property type="project" value="UniProtKB-EC"/>
</dbReference>
<evidence type="ECO:0000256" key="6">
    <source>
        <dbReference type="ARBA" id="ARBA00022490"/>
    </source>
</evidence>
<evidence type="ECO:0000256" key="11">
    <source>
        <dbReference type="ARBA" id="ARBA00022777"/>
    </source>
</evidence>
<dbReference type="GO" id="GO:0048029">
    <property type="term" value="F:monosaccharide binding"/>
    <property type="evidence" value="ECO:0007669"/>
    <property type="project" value="TreeGrafter"/>
</dbReference>
<evidence type="ECO:0000256" key="12">
    <source>
        <dbReference type="ARBA" id="ARBA00022840"/>
    </source>
</evidence>
<dbReference type="Gene3D" id="3.40.50.450">
    <property type="match status" value="1"/>
</dbReference>
<dbReference type="UniPathway" id="UPA00109">
    <property type="reaction ID" value="UER00182"/>
</dbReference>
<dbReference type="STRING" id="69896.S284_03840"/>
<keyword evidence="7" id="KW-0021">Allosteric enzyme</keyword>
<dbReference type="PANTHER" id="PTHR13697:SF4">
    <property type="entry name" value="ATP-DEPENDENT 6-PHOSPHOFRUCTOKINASE"/>
    <property type="match status" value="1"/>
</dbReference>
<dbReference type="InterPro" id="IPR015912">
    <property type="entry name" value="Phosphofructokinase_CS"/>
</dbReference>
<evidence type="ECO:0000256" key="7">
    <source>
        <dbReference type="ARBA" id="ARBA00022533"/>
    </source>
</evidence>
<dbReference type="OrthoDB" id="9802503at2"/>
<keyword evidence="13" id="KW-0460">Magnesium</keyword>